<reference evidence="4 5" key="1">
    <citation type="submission" date="2019-07" db="EMBL/GenBank/DDBJ databases">
        <title>Tepidimonas charontis SPSP-6 draft genome.</title>
        <authorList>
            <person name="Da Costa M.S."/>
            <person name="Froufe H.J.C."/>
            <person name="Egas C."/>
            <person name="Albuquerque L."/>
        </authorList>
    </citation>
    <scope>NUCLEOTIDE SEQUENCE [LARGE SCALE GENOMIC DNA]</scope>
    <source>
        <strain evidence="4 5">SPSP-6</strain>
    </source>
</reference>
<dbReference type="PANTHER" id="PTHR39965:SF1">
    <property type="entry name" value="CRISPR SYSTEM CMR SUBUNIT CMR6"/>
    <property type="match status" value="1"/>
</dbReference>
<organism evidence="4 5">
    <name type="scientific">Tepidimonas charontis</name>
    <dbReference type="NCBI Taxonomy" id="2267262"/>
    <lineage>
        <taxon>Bacteria</taxon>
        <taxon>Pseudomonadati</taxon>
        <taxon>Pseudomonadota</taxon>
        <taxon>Betaproteobacteria</taxon>
        <taxon>Burkholderiales</taxon>
        <taxon>Tepidimonas</taxon>
    </lineage>
</organism>
<dbReference type="InterPro" id="IPR005537">
    <property type="entry name" value="RAMP_III_fam"/>
</dbReference>
<dbReference type="EMBL" id="VJON01000055">
    <property type="protein sequence ID" value="TSE30395.1"/>
    <property type="molecule type" value="Genomic_DNA"/>
</dbReference>
<name>A0A554X3L5_9BURK</name>
<feature type="coiled-coil region" evidence="2">
    <location>
        <begin position="268"/>
        <end position="304"/>
    </location>
</feature>
<evidence type="ECO:0000313" key="4">
    <source>
        <dbReference type="EMBL" id="TSE30395.1"/>
    </source>
</evidence>
<dbReference type="OrthoDB" id="9813956at2"/>
<dbReference type="RefSeq" id="WP_144329301.1">
    <property type="nucleotide sequence ID" value="NZ_VJON01000055.1"/>
</dbReference>
<accession>A0A554X3L5</accession>
<dbReference type="NCBIfam" id="TIGR01898">
    <property type="entry name" value="cas_TM1791_cmr6"/>
    <property type="match status" value="1"/>
</dbReference>
<feature type="domain" description="CRISPR type III-associated protein" evidence="3">
    <location>
        <begin position="87"/>
        <end position="266"/>
    </location>
</feature>
<keyword evidence="1" id="KW-0051">Antiviral defense</keyword>
<evidence type="ECO:0000256" key="1">
    <source>
        <dbReference type="ARBA" id="ARBA00023118"/>
    </source>
</evidence>
<keyword evidence="5" id="KW-1185">Reference proteome</keyword>
<evidence type="ECO:0000256" key="2">
    <source>
        <dbReference type="SAM" id="Coils"/>
    </source>
</evidence>
<dbReference type="Proteomes" id="UP000318294">
    <property type="component" value="Unassembled WGS sequence"/>
</dbReference>
<dbReference type="AlphaFoldDB" id="A0A554X3L5"/>
<dbReference type="GO" id="GO:0051607">
    <property type="term" value="P:defense response to virus"/>
    <property type="evidence" value="ECO:0007669"/>
    <property type="project" value="UniProtKB-KW"/>
</dbReference>
<sequence>MRAAVPQYVGADFSDCPPGHRLGLYFPAWKDDWLLAKEGKGEALKQTLELRFHAKEALEALRRRQALLLDAIPEDARLSIAARSTAPFATGLGMEHPLENGFAFLNPYGLPYLPGSSIKGVLRRAAQGLAAEPSEADRKGWSQPAITALFGLESEDRSKEHSRGALTFWDTLPNPDGNSLGMEVMTPHYGDYYKGKTTPHDAGQPNPIVFLVVPAGSEFVFHLICDTRRLTQEMTSSWKELMRAAFEHAFDWLGFGAKTAVGYGAMAIDAEAMERTEKERAKRAAEAERQRAEAEQQARLVSLSPNLRLIEEFKLRARERFEQLRGGKDRTNTYLHTEAQRLVKAALEGEGWTAEEKRALAEAIEAWLPKLVERFDRKDDWKEARKKLKLAALKGEA</sequence>
<evidence type="ECO:0000313" key="5">
    <source>
        <dbReference type="Proteomes" id="UP000318294"/>
    </source>
</evidence>
<comment type="caution">
    <text evidence="4">The sequence shown here is derived from an EMBL/GenBank/DDBJ whole genome shotgun (WGS) entry which is preliminary data.</text>
</comment>
<keyword evidence="2" id="KW-0175">Coiled coil</keyword>
<dbReference type="InterPro" id="IPR010172">
    <property type="entry name" value="CRISPR-assoc_prot_TM1791"/>
</dbReference>
<evidence type="ECO:0000259" key="3">
    <source>
        <dbReference type="Pfam" id="PF03787"/>
    </source>
</evidence>
<gene>
    <name evidence="4" type="ORF">Tchar_02448</name>
</gene>
<dbReference type="PANTHER" id="PTHR39965">
    <property type="entry name" value="CRISPR SYSTEM CMR SUBUNIT CMR6"/>
    <property type="match status" value="1"/>
</dbReference>
<protein>
    <submittedName>
        <fullName evidence="4">CRISPR type III-B/RAMP module RAMP protein Cmr6</fullName>
    </submittedName>
</protein>
<proteinExistence type="predicted"/>
<dbReference type="Pfam" id="PF03787">
    <property type="entry name" value="RAMPs"/>
    <property type="match status" value="1"/>
</dbReference>